<reference evidence="1" key="2">
    <citation type="submission" date="2025-09" db="UniProtKB">
        <authorList>
            <consortium name="EnsemblPlants"/>
        </authorList>
    </citation>
    <scope>IDENTIFICATION</scope>
</reference>
<accession>A0ACD5W1U1</accession>
<proteinExistence type="predicted"/>
<organism evidence="1 2">
    <name type="scientific">Avena sativa</name>
    <name type="common">Oat</name>
    <dbReference type="NCBI Taxonomy" id="4498"/>
    <lineage>
        <taxon>Eukaryota</taxon>
        <taxon>Viridiplantae</taxon>
        <taxon>Streptophyta</taxon>
        <taxon>Embryophyta</taxon>
        <taxon>Tracheophyta</taxon>
        <taxon>Spermatophyta</taxon>
        <taxon>Magnoliopsida</taxon>
        <taxon>Liliopsida</taxon>
        <taxon>Poales</taxon>
        <taxon>Poaceae</taxon>
        <taxon>BOP clade</taxon>
        <taxon>Pooideae</taxon>
        <taxon>Poodae</taxon>
        <taxon>Poeae</taxon>
        <taxon>Poeae Chloroplast Group 1 (Aveneae type)</taxon>
        <taxon>Aveninae</taxon>
        <taxon>Avena</taxon>
    </lineage>
</organism>
<protein>
    <submittedName>
        <fullName evidence="1">Uncharacterized protein</fullName>
    </submittedName>
</protein>
<sequence length="853" mass="94434">MEANSAGADVSADHIIAELLDMGFEFDNISEAIGIVGPCRADVVEFMLNGSGSEQRKPRGGLQGRSSDRSTRLANPRGNFKQSSITDHIASTTSSKMESRGGEASTSYSCLAASIGPPVAAPICSKSKPKPQTLLENSRGEFDRPDKISTVLQKHFGFSCVKGFQKEALDAWSAHKDCLVLAATGSGKSLCFQIPALLTTKIVVVISPLISLMHDQCLKLAKHGVSACFLGSGQPDNRVEGKAMAGMYKIVYVCPETVLRLMEPLKKLAEKPGIALFAIDEVHCVSKWGHDFRPDYRRLSVLRENFCSRKLKFLEHDIPLMALTATATFHVREDILKSLKMSEHTSVVLTSFFRPNLRFTVKHSKTSASSYGEDFEELIGTYSVSRNFSGKGQKILHEVEPESESSSYESLDDSASDGEDAVADTKKAKVAKSLAKESAEHELDQYPGVDDFDVSCGEFLESSLPESIAFPVQSHETSSSESLDQGPTIVYVPTRKGTVELANYLCKSGLKAAAYNAKMPRSHLRQVHEQFHRNTLEVVVATIAFGMGIDKSNVRRIIHYGLPQSLEAYYQEAGRAGRDGKLSDCTLYCNFMRTPTLLPNKRSDEQTRAAYRMLRDCFHYALNTSTCRAKILVKYFGEDFGPDGCQMCDICINGPPQMHDFKEEAGMFMNVLQAQTDQATEGMNYDSTDCYRSGRRNFGGVPDFRTAVSYIREKFPRFAMTDKIWWQGLARILEDMGYIQEAAEIPRVIVQHPEPTRAGLNLLSSQPEEEGLYAYPDAAMLLAMSNPRSASSSAEWGRGWADPEIRRQRLAGKTGRRKRKRGSRKQPTGFTTAKERLAAILSKSKRRRTSGGR</sequence>
<keyword evidence="2" id="KW-1185">Reference proteome</keyword>
<dbReference type="EnsemblPlants" id="AVESA.00010b.r2.3DG0561070.1">
    <property type="protein sequence ID" value="AVESA.00010b.r2.3DG0561070.1.CDS"/>
    <property type="gene ID" value="AVESA.00010b.r2.3DG0561070"/>
</dbReference>
<reference evidence="1" key="1">
    <citation type="submission" date="2021-05" db="EMBL/GenBank/DDBJ databases">
        <authorList>
            <person name="Scholz U."/>
            <person name="Mascher M."/>
            <person name="Fiebig A."/>
        </authorList>
    </citation>
    <scope>NUCLEOTIDE SEQUENCE [LARGE SCALE GENOMIC DNA]</scope>
</reference>
<evidence type="ECO:0000313" key="2">
    <source>
        <dbReference type="Proteomes" id="UP001732700"/>
    </source>
</evidence>
<name>A0ACD5W1U1_AVESA</name>
<dbReference type="Proteomes" id="UP001732700">
    <property type="component" value="Chromosome 3D"/>
</dbReference>
<evidence type="ECO:0000313" key="1">
    <source>
        <dbReference type="EnsemblPlants" id="AVESA.00010b.r2.3DG0561070.1.CDS"/>
    </source>
</evidence>